<comment type="subcellular location">
    <subcellularLocation>
        <location evidence="1 12">Mitochondrion membrane</location>
        <topology evidence="1 12">Single-pass membrane protein</topology>
    </subcellularLocation>
</comment>
<name>A0A4D6J092_9CUCU</name>
<evidence type="ECO:0000256" key="13">
    <source>
        <dbReference type="SAM" id="Phobius"/>
    </source>
</evidence>
<evidence type="ECO:0000256" key="3">
    <source>
        <dbReference type="ARBA" id="ARBA00011291"/>
    </source>
</evidence>
<keyword evidence="8 13" id="KW-1133">Transmembrane helix</keyword>
<gene>
    <name evidence="14" type="primary">ATP8</name>
</gene>
<evidence type="ECO:0000256" key="8">
    <source>
        <dbReference type="ARBA" id="ARBA00022989"/>
    </source>
</evidence>
<dbReference type="RefSeq" id="YP_009627347.1">
    <property type="nucleotide sequence ID" value="NC_042151.1"/>
</dbReference>
<dbReference type="CTD" id="4509"/>
<evidence type="ECO:0000256" key="10">
    <source>
        <dbReference type="ARBA" id="ARBA00023128"/>
    </source>
</evidence>
<dbReference type="InterPro" id="IPR001421">
    <property type="entry name" value="ATP8_metazoa"/>
</dbReference>
<comment type="similarity">
    <text evidence="2 12">Belongs to the ATPase protein 8 family.</text>
</comment>
<accession>A0A4D6J092</accession>
<keyword evidence="4 12" id="KW-0813">Transport</keyword>
<keyword evidence="7 12" id="KW-0375">Hydrogen ion transport</keyword>
<dbReference type="GeneID" id="40136612"/>
<dbReference type="Pfam" id="PF00895">
    <property type="entry name" value="ATP-synt_8"/>
    <property type="match status" value="1"/>
</dbReference>
<evidence type="ECO:0000313" key="14">
    <source>
        <dbReference type="EMBL" id="QCC70797.1"/>
    </source>
</evidence>
<evidence type="ECO:0000256" key="5">
    <source>
        <dbReference type="ARBA" id="ARBA00022547"/>
    </source>
</evidence>
<evidence type="ECO:0000256" key="4">
    <source>
        <dbReference type="ARBA" id="ARBA00022448"/>
    </source>
</evidence>
<keyword evidence="5 12" id="KW-0138">CF(0)</keyword>
<reference evidence="14" key="1">
    <citation type="journal article" date="2019" name="Mitochondrial DNA Part B Resour">
        <title>Characterization of draft mitochondrial genome of guava trunk borer, Aristobia reticulator (Fabricius, 1781) (Coleoptera: Cerambycidae: Lamiinae) from India.</title>
        <authorList>
            <person name="Behere G.T."/>
            <person name="Tay W.T."/>
            <person name="Firake D.M."/>
            <person name="Kunz D."/>
            <person name="Burange P.S."/>
            <person name="Ramamurthy V.V."/>
        </authorList>
    </citation>
    <scope>NUCLEOTIDE SEQUENCE</scope>
</reference>
<geneLocation type="mitochondrion" evidence="14"/>
<evidence type="ECO:0000256" key="2">
    <source>
        <dbReference type="ARBA" id="ARBA00008892"/>
    </source>
</evidence>
<evidence type="ECO:0000256" key="7">
    <source>
        <dbReference type="ARBA" id="ARBA00022781"/>
    </source>
</evidence>
<organism evidence="14">
    <name type="scientific">Aristobia reticulator</name>
    <dbReference type="NCBI Taxonomy" id="2570686"/>
    <lineage>
        <taxon>Eukaryota</taxon>
        <taxon>Metazoa</taxon>
        <taxon>Ecdysozoa</taxon>
        <taxon>Arthropoda</taxon>
        <taxon>Hexapoda</taxon>
        <taxon>Insecta</taxon>
        <taxon>Pterygota</taxon>
        <taxon>Neoptera</taxon>
        <taxon>Endopterygota</taxon>
        <taxon>Coleoptera</taxon>
        <taxon>Polyphaga</taxon>
        <taxon>Cucujiformia</taxon>
        <taxon>Chrysomeloidea</taxon>
        <taxon>Cerambycidae</taxon>
        <taxon>Lamiinae</taxon>
        <taxon>Lamiini</taxon>
        <taxon>Aristobia</taxon>
    </lineage>
</organism>
<keyword evidence="9 12" id="KW-0406">Ion transport</keyword>
<keyword evidence="10 12" id="KW-0496">Mitochondrion</keyword>
<dbReference type="GO" id="GO:0045259">
    <property type="term" value="C:proton-transporting ATP synthase complex"/>
    <property type="evidence" value="ECO:0007669"/>
    <property type="project" value="UniProtKB-KW"/>
</dbReference>
<dbReference type="GO" id="GO:0031966">
    <property type="term" value="C:mitochondrial membrane"/>
    <property type="evidence" value="ECO:0007669"/>
    <property type="project" value="UniProtKB-SubCell"/>
</dbReference>
<evidence type="ECO:0000256" key="11">
    <source>
        <dbReference type="ARBA" id="ARBA00023136"/>
    </source>
</evidence>
<dbReference type="EMBL" id="MK423971">
    <property type="protein sequence ID" value="QCC70797.1"/>
    <property type="molecule type" value="Genomic_DNA"/>
</dbReference>
<dbReference type="GO" id="GO:0015078">
    <property type="term" value="F:proton transmembrane transporter activity"/>
    <property type="evidence" value="ECO:0007669"/>
    <property type="project" value="InterPro"/>
</dbReference>
<keyword evidence="6 12" id="KW-0812">Transmembrane</keyword>
<feature type="transmembrane region" description="Helical" evidence="13">
    <location>
        <begin position="6"/>
        <end position="29"/>
    </location>
</feature>
<protein>
    <recommendedName>
        <fullName evidence="12">ATP synthase complex subunit 8</fullName>
    </recommendedName>
</protein>
<sequence>MPQMAPISWLILYLFFFMIFIIFNIINYYSLNYNIKSSKNTKSSLNYNWKW</sequence>
<evidence type="ECO:0000256" key="12">
    <source>
        <dbReference type="RuleBase" id="RU003661"/>
    </source>
</evidence>
<evidence type="ECO:0000256" key="6">
    <source>
        <dbReference type="ARBA" id="ARBA00022692"/>
    </source>
</evidence>
<evidence type="ECO:0000256" key="9">
    <source>
        <dbReference type="ARBA" id="ARBA00023065"/>
    </source>
</evidence>
<proteinExistence type="inferred from homology"/>
<keyword evidence="11 13" id="KW-0472">Membrane</keyword>
<dbReference type="AlphaFoldDB" id="A0A4D6J092"/>
<comment type="subunit">
    <text evidence="3">F-type ATPases have 2 components, CF(1) - the catalytic core - and CF(0) - the membrane proton channel.</text>
</comment>
<dbReference type="GO" id="GO:0015986">
    <property type="term" value="P:proton motive force-driven ATP synthesis"/>
    <property type="evidence" value="ECO:0007669"/>
    <property type="project" value="InterPro"/>
</dbReference>
<evidence type="ECO:0000256" key="1">
    <source>
        <dbReference type="ARBA" id="ARBA00004304"/>
    </source>
</evidence>